<protein>
    <submittedName>
        <fullName evidence="1">Uncharacterized protein</fullName>
    </submittedName>
</protein>
<dbReference type="KEGG" id="sbae:DSM104329_02820"/>
<evidence type="ECO:0000313" key="1">
    <source>
        <dbReference type="EMBL" id="UGS36416.1"/>
    </source>
</evidence>
<evidence type="ECO:0000313" key="2">
    <source>
        <dbReference type="Proteomes" id="UP001162834"/>
    </source>
</evidence>
<dbReference type="Proteomes" id="UP001162834">
    <property type="component" value="Chromosome"/>
</dbReference>
<dbReference type="RefSeq" id="WP_259316087.1">
    <property type="nucleotide sequence ID" value="NZ_CP087164.1"/>
</dbReference>
<accession>A0A9E6XXY3</accession>
<organism evidence="1 2">
    <name type="scientific">Capillimicrobium parvum</name>
    <dbReference type="NCBI Taxonomy" id="2884022"/>
    <lineage>
        <taxon>Bacteria</taxon>
        <taxon>Bacillati</taxon>
        <taxon>Actinomycetota</taxon>
        <taxon>Thermoleophilia</taxon>
        <taxon>Solirubrobacterales</taxon>
        <taxon>Capillimicrobiaceae</taxon>
        <taxon>Capillimicrobium</taxon>
    </lineage>
</organism>
<proteinExistence type="predicted"/>
<dbReference type="EMBL" id="CP087164">
    <property type="protein sequence ID" value="UGS36416.1"/>
    <property type="molecule type" value="Genomic_DNA"/>
</dbReference>
<gene>
    <name evidence="1" type="ORF">DSM104329_02820</name>
</gene>
<dbReference type="Pfam" id="PF20242">
    <property type="entry name" value="Emfourin"/>
    <property type="match status" value="1"/>
</dbReference>
<dbReference type="AlphaFoldDB" id="A0A9E6XXY3"/>
<name>A0A9E6XXY3_9ACTN</name>
<sequence>MRIEFERQGGFGYFPGRRAAGVVETGALPPADAAALTELVERARFFALPARVGDPHGLAADARTYTIEVRQGDRRHRVQVSEPVPDPALEDLIAELQRRTRARSPDR</sequence>
<reference evidence="1" key="1">
    <citation type="journal article" date="2022" name="Int. J. Syst. Evol. Microbiol.">
        <title>Pseudomonas aegrilactucae sp. nov. and Pseudomonas morbosilactucae sp. nov., pathogens causing bacterial rot of lettuce in Japan.</title>
        <authorList>
            <person name="Sawada H."/>
            <person name="Fujikawa T."/>
            <person name="Satou M."/>
        </authorList>
    </citation>
    <scope>NUCLEOTIDE SEQUENCE</scope>
    <source>
        <strain evidence="1">0166_1</strain>
    </source>
</reference>
<keyword evidence="2" id="KW-1185">Reference proteome</keyword>
<dbReference type="InterPro" id="IPR049457">
    <property type="entry name" value="Emfourin"/>
</dbReference>